<sequence length="71" mass="8418">MNNTGYTVMDVMNKAVAEFLQKYGGKEPKQGSFFLCKKGELYCRMIRQKEKSHLFRGRTFLYFFCSIELMK</sequence>
<evidence type="ECO:0000313" key="1">
    <source>
        <dbReference type="EMBL" id="RNB90135.1"/>
    </source>
</evidence>
<comment type="caution">
    <text evidence="1">The sequence shown here is derived from an EMBL/GenBank/DDBJ whole genome shotgun (WGS) entry which is preliminary data.</text>
</comment>
<organism evidence="1 2">
    <name type="scientific">Brevibacillus nitrificans</name>
    <dbReference type="NCBI Taxonomy" id="651560"/>
    <lineage>
        <taxon>Bacteria</taxon>
        <taxon>Bacillati</taxon>
        <taxon>Bacillota</taxon>
        <taxon>Bacilli</taxon>
        <taxon>Bacillales</taxon>
        <taxon>Paenibacillaceae</taxon>
        <taxon>Brevibacillus</taxon>
    </lineage>
</organism>
<reference evidence="1 2" key="1">
    <citation type="submission" date="2018-10" db="EMBL/GenBank/DDBJ databases">
        <title>Phylogenomics of Brevibacillus.</title>
        <authorList>
            <person name="Dunlap C."/>
        </authorList>
    </citation>
    <scope>NUCLEOTIDE SEQUENCE [LARGE SCALE GENOMIC DNA]</scope>
    <source>
        <strain evidence="1 2">JCM 15774</strain>
    </source>
</reference>
<accession>A0A3M8DRP7</accession>
<name>A0A3M8DRP7_9BACL</name>
<dbReference type="EMBL" id="RHHU01000002">
    <property type="protein sequence ID" value="RNB90135.1"/>
    <property type="molecule type" value="Genomic_DNA"/>
</dbReference>
<proteinExistence type="predicted"/>
<keyword evidence="2" id="KW-1185">Reference proteome</keyword>
<gene>
    <name evidence="1" type="ORF">EDM59_01415</name>
</gene>
<evidence type="ECO:0000313" key="2">
    <source>
        <dbReference type="Proteomes" id="UP000269573"/>
    </source>
</evidence>
<dbReference type="Proteomes" id="UP000269573">
    <property type="component" value="Unassembled WGS sequence"/>
</dbReference>
<protein>
    <submittedName>
        <fullName evidence="1">Uncharacterized protein</fullName>
    </submittedName>
</protein>
<dbReference type="AlphaFoldDB" id="A0A3M8DRP7"/>